<organism evidence="1 2">
    <name type="scientific">Sphingobium algorifonticola</name>
    <dbReference type="NCBI Taxonomy" id="2008318"/>
    <lineage>
        <taxon>Bacteria</taxon>
        <taxon>Pseudomonadati</taxon>
        <taxon>Pseudomonadota</taxon>
        <taxon>Alphaproteobacteria</taxon>
        <taxon>Sphingomonadales</taxon>
        <taxon>Sphingomonadaceae</taxon>
        <taxon>Sphingobium</taxon>
    </lineage>
</organism>
<dbReference type="OrthoDB" id="8443245at2"/>
<protein>
    <submittedName>
        <fullName evidence="1">Uncharacterized protein</fullName>
    </submittedName>
</protein>
<dbReference type="AlphaFoldDB" id="A0A437J8J8"/>
<sequence length="268" mass="29622">MVSNTKSDRVTIGPLPLTTTLQALLDEEHHRTTGAQERLGTIVPIAQQGLAILNTSVVSVAANNGVMAAFMLAIQKSVTLAFLSYIRAHTAQAEFNCRQAIEFTALAAYVLANPAVELLDYSEPNNPIFVSAQKLREKAYKWLKAQEPELNRLLKDFKDSINDSTAHASIYVTHLTVEIDSLTDNSDVFMGSFFDNLGLNESRAFLMSFCRLVVLIVETMRRANEISNGIGMKEGLEQEIYLYASIVDGYREALGEAMRRDKEAASPV</sequence>
<accession>A0A437J8J8</accession>
<dbReference type="Proteomes" id="UP000282977">
    <property type="component" value="Unassembled WGS sequence"/>
</dbReference>
<reference evidence="1 2" key="1">
    <citation type="submission" date="2019-01" db="EMBL/GenBank/DDBJ databases">
        <authorList>
            <person name="Chen W.-M."/>
        </authorList>
    </citation>
    <scope>NUCLEOTIDE SEQUENCE [LARGE SCALE GENOMIC DNA]</scope>
    <source>
        <strain evidence="1 2">TLA-22</strain>
    </source>
</reference>
<dbReference type="RefSeq" id="WP_127689626.1">
    <property type="nucleotide sequence ID" value="NZ_RZUL01000002.1"/>
</dbReference>
<dbReference type="EMBL" id="RZUL01000002">
    <property type="protein sequence ID" value="RVT41700.1"/>
    <property type="molecule type" value="Genomic_DNA"/>
</dbReference>
<evidence type="ECO:0000313" key="1">
    <source>
        <dbReference type="EMBL" id="RVT41700.1"/>
    </source>
</evidence>
<keyword evidence="2" id="KW-1185">Reference proteome</keyword>
<evidence type="ECO:0000313" key="2">
    <source>
        <dbReference type="Proteomes" id="UP000282977"/>
    </source>
</evidence>
<gene>
    <name evidence="1" type="ORF">ENE74_05255</name>
</gene>
<comment type="caution">
    <text evidence="1">The sequence shown here is derived from an EMBL/GenBank/DDBJ whole genome shotgun (WGS) entry which is preliminary data.</text>
</comment>
<name>A0A437J8J8_9SPHN</name>
<proteinExistence type="predicted"/>